<proteinExistence type="inferred from homology"/>
<dbReference type="Gene3D" id="3.40.50.300">
    <property type="entry name" value="P-loop containing nucleotide triphosphate hydrolases"/>
    <property type="match status" value="1"/>
</dbReference>
<comment type="similarity">
    <text evidence="1 3">Belongs to the sulfotransferase 1 family.</text>
</comment>
<organism evidence="5 6">
    <name type="scientific">Gekko japonicus</name>
    <name type="common">Schlegel's Japanese gecko</name>
    <dbReference type="NCBI Taxonomy" id="146911"/>
    <lineage>
        <taxon>Eukaryota</taxon>
        <taxon>Metazoa</taxon>
        <taxon>Chordata</taxon>
        <taxon>Craniata</taxon>
        <taxon>Vertebrata</taxon>
        <taxon>Euteleostomi</taxon>
        <taxon>Lepidosauria</taxon>
        <taxon>Squamata</taxon>
        <taxon>Bifurcata</taxon>
        <taxon>Gekkota</taxon>
        <taxon>Gekkonidae</taxon>
        <taxon>Gekkoninae</taxon>
        <taxon>Gekko</taxon>
    </lineage>
</organism>
<gene>
    <name evidence="6" type="primary">LOC107106670</name>
</gene>
<protein>
    <recommendedName>
        <fullName evidence="3">Sulfotransferase</fullName>
        <ecNumber evidence="3">2.8.2.-</ecNumber>
    </recommendedName>
</protein>
<keyword evidence="2 3" id="KW-0808">Transferase</keyword>
<dbReference type="InterPro" id="IPR027417">
    <property type="entry name" value="P-loop_NTPase"/>
</dbReference>
<evidence type="ECO:0000256" key="2">
    <source>
        <dbReference type="ARBA" id="ARBA00022679"/>
    </source>
</evidence>
<name>A0ABM1JLK3_GEKJA</name>
<dbReference type="EC" id="2.8.2.-" evidence="3"/>
<dbReference type="SUPFAM" id="SSF52540">
    <property type="entry name" value="P-loop containing nucleoside triphosphate hydrolases"/>
    <property type="match status" value="1"/>
</dbReference>
<evidence type="ECO:0000313" key="6">
    <source>
        <dbReference type="RefSeq" id="XP_015262340.1"/>
    </source>
</evidence>
<dbReference type="RefSeq" id="XP_015262340.1">
    <property type="nucleotide sequence ID" value="XM_015406854.1"/>
</dbReference>
<sequence length="314" mass="36287">MPKNRKLAVEFLNKALVESAGIPPEDLIFSYRGVSYPAAVCNPDTFQALESFEARMDDIVLAGYPKTGTNWLDHILNNMECTAAKYTEEEMKKLMDFEKELEVTPRLEFGDPDKFERMKKLPSRRIIITHLSPHSLPSSIFKNKAKILVLIRNPKDTLVSYYHFKNTVGFFPPSTWDDHFTSFMDGKVAWGSYFDYVAEWDKYIDEENIIAISYEELQENLNVGLKKIAQFLGFFLNEEEVQNIVDKSTFTAMKQKASETHGSFGNIFFRKGTVGDWKSMLSESQNKEMDRKFEECLSRTKLGAKIKYDLYCKV</sequence>
<dbReference type="Pfam" id="PF00685">
    <property type="entry name" value="Sulfotransfer_1"/>
    <property type="match status" value="1"/>
</dbReference>
<accession>A0ABM1JLK3</accession>
<dbReference type="PANTHER" id="PTHR11783">
    <property type="entry name" value="SULFOTRANSFERASE SULT"/>
    <property type="match status" value="1"/>
</dbReference>
<dbReference type="Proteomes" id="UP000694871">
    <property type="component" value="Unplaced"/>
</dbReference>
<evidence type="ECO:0000256" key="1">
    <source>
        <dbReference type="ARBA" id="ARBA00005771"/>
    </source>
</evidence>
<evidence type="ECO:0000313" key="5">
    <source>
        <dbReference type="Proteomes" id="UP000694871"/>
    </source>
</evidence>
<evidence type="ECO:0000259" key="4">
    <source>
        <dbReference type="Pfam" id="PF00685"/>
    </source>
</evidence>
<evidence type="ECO:0000256" key="3">
    <source>
        <dbReference type="RuleBase" id="RU361155"/>
    </source>
</evidence>
<reference evidence="6" key="1">
    <citation type="submission" date="2025-08" db="UniProtKB">
        <authorList>
            <consortium name="RefSeq"/>
        </authorList>
    </citation>
    <scope>IDENTIFICATION</scope>
</reference>
<dbReference type="GeneID" id="107106670"/>
<dbReference type="InterPro" id="IPR000863">
    <property type="entry name" value="Sulfotransferase_dom"/>
</dbReference>
<feature type="domain" description="Sulfotransferase" evidence="4">
    <location>
        <begin position="57"/>
        <end position="300"/>
    </location>
</feature>
<keyword evidence="5" id="KW-1185">Reference proteome</keyword>